<gene>
    <name evidence="2" type="ORF">DAPPUDRAFT_115222</name>
</gene>
<evidence type="ECO:0000256" key="1">
    <source>
        <dbReference type="SAM" id="MobiDB-lite"/>
    </source>
</evidence>
<dbReference type="InParanoid" id="E9HKM6"/>
<dbReference type="KEGG" id="dpx:DAPPUDRAFT_115222"/>
<reference evidence="2 3" key="1">
    <citation type="journal article" date="2011" name="Science">
        <title>The ecoresponsive genome of Daphnia pulex.</title>
        <authorList>
            <person name="Colbourne J.K."/>
            <person name="Pfrender M.E."/>
            <person name="Gilbert D."/>
            <person name="Thomas W.K."/>
            <person name="Tucker A."/>
            <person name="Oakley T.H."/>
            <person name="Tokishita S."/>
            <person name="Aerts A."/>
            <person name="Arnold G.J."/>
            <person name="Basu M.K."/>
            <person name="Bauer D.J."/>
            <person name="Caceres C.E."/>
            <person name="Carmel L."/>
            <person name="Casola C."/>
            <person name="Choi J.H."/>
            <person name="Detter J.C."/>
            <person name="Dong Q."/>
            <person name="Dusheyko S."/>
            <person name="Eads B.D."/>
            <person name="Frohlich T."/>
            <person name="Geiler-Samerotte K.A."/>
            <person name="Gerlach D."/>
            <person name="Hatcher P."/>
            <person name="Jogdeo S."/>
            <person name="Krijgsveld J."/>
            <person name="Kriventseva E.V."/>
            <person name="Kultz D."/>
            <person name="Laforsch C."/>
            <person name="Lindquist E."/>
            <person name="Lopez J."/>
            <person name="Manak J.R."/>
            <person name="Muller J."/>
            <person name="Pangilinan J."/>
            <person name="Patwardhan R.P."/>
            <person name="Pitluck S."/>
            <person name="Pritham E.J."/>
            <person name="Rechtsteiner A."/>
            <person name="Rho M."/>
            <person name="Rogozin I.B."/>
            <person name="Sakarya O."/>
            <person name="Salamov A."/>
            <person name="Schaack S."/>
            <person name="Shapiro H."/>
            <person name="Shiga Y."/>
            <person name="Skalitzky C."/>
            <person name="Smith Z."/>
            <person name="Souvorov A."/>
            <person name="Sung W."/>
            <person name="Tang Z."/>
            <person name="Tsuchiya D."/>
            <person name="Tu H."/>
            <person name="Vos H."/>
            <person name="Wang M."/>
            <person name="Wolf Y.I."/>
            <person name="Yamagata H."/>
            <person name="Yamada T."/>
            <person name="Ye Y."/>
            <person name="Shaw J.R."/>
            <person name="Andrews J."/>
            <person name="Crease T.J."/>
            <person name="Tang H."/>
            <person name="Lucas S.M."/>
            <person name="Robertson H.M."/>
            <person name="Bork P."/>
            <person name="Koonin E.V."/>
            <person name="Zdobnov E.M."/>
            <person name="Grigoriev I.V."/>
            <person name="Lynch M."/>
            <person name="Boore J.L."/>
        </authorList>
    </citation>
    <scope>NUCLEOTIDE SEQUENCE [LARGE SCALE GENOMIC DNA]</scope>
</reference>
<keyword evidence="3" id="KW-1185">Reference proteome</keyword>
<proteinExistence type="predicted"/>
<sequence length="681" mass="77100">MLRIVIEQDESYEDDDSGTTRLEKTFSTIKDCLANDDGCDSPKVRRKLPAKRLLLSSTSESSTANAEIRDAFPVMRSVRVTVQRLNFANFLREEIARAEKEMQNVGPPDCTCNSQEEQLATAIELIHDTSRCFVEARDTKACWDLLGKLFELPFFDLLKLTAPYSLQGRQGREASNKNRLTQDLPEEAQQELRNCEETLKVHSELVNSHKAAAKLAAKRKLLIYSEAEFAEKEAKLERECQALNIKRRRTEAEAVQFNTATDRQEIPRAHAGVSGFTRQIPADPLVTARRDLINRAYVKDLQPPKVRQGLVSAGTNPSKGKQLAAPVGISPLLKQVSIELSAITGLDVEDVPGSRAPPLNQMENFETGNEMDNVRDQRYHSRRKRKEFASFMHEVVRRFPLSSTRNAILTKEERNRSFILEHIPEAVLASRVYFFVNIFGTLRDFSMAKPNRRRRHRGTSTVIVEFESAEDGARFLKECGARQVNMFQARRIHDAVKVFPRHHKDFPATPDVQRRRTRSTGRVVPPAQSVIDSLWVPERGTIRPQVPQGRFDLTKQPFTIDGKTLHSVVERIDQGKAVRPVPTAELPTELGSDNDSEEVIICEILNHMTPKKVKVKKEKKPKKSAKVRKDKAPRTPLALRKPLLGDLQEDLQLDNLFGSMSEDEDNLLSSPKDIAICCIDC</sequence>
<evidence type="ECO:0008006" key="4">
    <source>
        <dbReference type="Google" id="ProtNLM"/>
    </source>
</evidence>
<dbReference type="PhylomeDB" id="E9HKM6"/>
<name>E9HKM6_DAPPU</name>
<dbReference type="EMBL" id="GL732670">
    <property type="protein sequence ID" value="EFX67682.1"/>
    <property type="molecule type" value="Genomic_DNA"/>
</dbReference>
<organism evidence="2 3">
    <name type="scientific">Daphnia pulex</name>
    <name type="common">Water flea</name>
    <dbReference type="NCBI Taxonomy" id="6669"/>
    <lineage>
        <taxon>Eukaryota</taxon>
        <taxon>Metazoa</taxon>
        <taxon>Ecdysozoa</taxon>
        <taxon>Arthropoda</taxon>
        <taxon>Crustacea</taxon>
        <taxon>Branchiopoda</taxon>
        <taxon>Diplostraca</taxon>
        <taxon>Cladocera</taxon>
        <taxon>Anomopoda</taxon>
        <taxon>Daphniidae</taxon>
        <taxon>Daphnia</taxon>
    </lineage>
</organism>
<dbReference type="GO" id="GO:0005737">
    <property type="term" value="C:cytoplasm"/>
    <property type="evidence" value="ECO:0000318"/>
    <property type="project" value="GO_Central"/>
</dbReference>
<dbReference type="AlphaFoldDB" id="E9HKM6"/>
<dbReference type="GO" id="GO:0005886">
    <property type="term" value="C:plasma membrane"/>
    <property type="evidence" value="ECO:0000318"/>
    <property type="project" value="GO_Central"/>
</dbReference>
<dbReference type="GO" id="GO:0005096">
    <property type="term" value="F:GTPase activator activity"/>
    <property type="evidence" value="ECO:0000318"/>
    <property type="project" value="GO_Central"/>
</dbReference>
<dbReference type="HOGENOM" id="CLU_481685_0_0_1"/>
<accession>E9HKM6</accession>
<evidence type="ECO:0000313" key="2">
    <source>
        <dbReference type="EMBL" id="EFX67682.1"/>
    </source>
</evidence>
<feature type="region of interest" description="Disordered" evidence="1">
    <location>
        <begin position="612"/>
        <end position="635"/>
    </location>
</feature>
<evidence type="ECO:0000313" key="3">
    <source>
        <dbReference type="Proteomes" id="UP000000305"/>
    </source>
</evidence>
<protein>
    <recommendedName>
        <fullName evidence="4">RRM domain-containing protein</fullName>
    </recommendedName>
</protein>
<dbReference type="Proteomes" id="UP000000305">
    <property type="component" value="Unassembled WGS sequence"/>
</dbReference>
<feature type="compositionally biased region" description="Basic residues" evidence="1">
    <location>
        <begin position="612"/>
        <end position="631"/>
    </location>
</feature>